<proteinExistence type="predicted"/>
<evidence type="ECO:0000313" key="1">
    <source>
        <dbReference type="EMBL" id="KZF26977.1"/>
    </source>
</evidence>
<sequence>MSSLNLRLDDDGLCDEGDFSYRKAFNILRKYLEPDSEVSIDKTAIQITDMLPSSGGKEYGKGDSSFAYLVIEIAEQIPYHHLSQVKLVWLVQRLVLSAKLNAIVSREGYSLNGSLSTLHGALYEYQHMVLDDDTDFQDQVSKCINMQAFIARLVECHFIDNPLWGIWTLRQALESEWIGDEADSCFFSGAAMWILLAGQTLFVQTVQAPKEIEPDFKNSYNGGPLYTGPALGLERWRFWQKAFDAVSDREGITDECKKLAGKAAELMATLERTMSW</sequence>
<dbReference type="RefSeq" id="XP_018192532.1">
    <property type="nucleotide sequence ID" value="XM_018334680.1"/>
</dbReference>
<dbReference type="PANTHER" id="PTHR38797">
    <property type="entry name" value="NUCLEAR PORE COMPLEX PROTEIN NUP85-RELATED"/>
    <property type="match status" value="1"/>
</dbReference>
<dbReference type="Proteomes" id="UP000076632">
    <property type="component" value="Unassembled WGS sequence"/>
</dbReference>
<accession>A0A165K4N4</accession>
<dbReference type="PANTHER" id="PTHR38797:SF4">
    <property type="entry name" value="NUCLEAR PORE COMPLEX PROTEIN NUP85"/>
    <property type="match status" value="1"/>
</dbReference>
<dbReference type="STRING" id="1328760.A0A165K4N4"/>
<dbReference type="AlphaFoldDB" id="A0A165K4N4"/>
<keyword evidence="2" id="KW-1185">Reference proteome</keyword>
<dbReference type="InParanoid" id="A0A165K4N4"/>
<name>A0A165K4N4_XYLHT</name>
<dbReference type="InterPro" id="IPR022085">
    <property type="entry name" value="OpdG"/>
</dbReference>
<evidence type="ECO:0000313" key="2">
    <source>
        <dbReference type="Proteomes" id="UP000076632"/>
    </source>
</evidence>
<dbReference type="OrthoDB" id="3350591at2759"/>
<gene>
    <name evidence="1" type="ORF">L228DRAFT_265324</name>
</gene>
<dbReference type="EMBL" id="KV407454">
    <property type="protein sequence ID" value="KZF26977.1"/>
    <property type="molecule type" value="Genomic_DNA"/>
</dbReference>
<dbReference type="GeneID" id="28899817"/>
<dbReference type="Pfam" id="PF12311">
    <property type="entry name" value="DUF3632"/>
    <property type="match status" value="1"/>
</dbReference>
<dbReference type="InterPro" id="IPR053204">
    <property type="entry name" value="Oxopyrrolidines_Biosynth-assoc"/>
</dbReference>
<protein>
    <submittedName>
        <fullName evidence="1">Uncharacterized protein</fullName>
    </submittedName>
</protein>
<organism evidence="1 2">
    <name type="scientific">Xylona heveae (strain CBS 132557 / TC161)</name>
    <dbReference type="NCBI Taxonomy" id="1328760"/>
    <lineage>
        <taxon>Eukaryota</taxon>
        <taxon>Fungi</taxon>
        <taxon>Dikarya</taxon>
        <taxon>Ascomycota</taxon>
        <taxon>Pezizomycotina</taxon>
        <taxon>Xylonomycetes</taxon>
        <taxon>Xylonales</taxon>
        <taxon>Xylonaceae</taxon>
        <taxon>Xylona</taxon>
    </lineage>
</organism>
<reference evidence="1 2" key="1">
    <citation type="journal article" date="2016" name="Fungal Biol.">
        <title>The genome of Xylona heveae provides a window into fungal endophytism.</title>
        <authorList>
            <person name="Gazis R."/>
            <person name="Kuo A."/>
            <person name="Riley R."/>
            <person name="LaButti K."/>
            <person name="Lipzen A."/>
            <person name="Lin J."/>
            <person name="Amirebrahimi M."/>
            <person name="Hesse C.N."/>
            <person name="Spatafora J.W."/>
            <person name="Henrissat B."/>
            <person name="Hainaut M."/>
            <person name="Grigoriev I.V."/>
            <person name="Hibbett D.S."/>
        </authorList>
    </citation>
    <scope>NUCLEOTIDE SEQUENCE [LARGE SCALE GENOMIC DNA]</scope>
    <source>
        <strain evidence="1 2">TC161</strain>
    </source>
</reference>
<dbReference type="OMA" id="SFRRWEF"/>